<dbReference type="InterPro" id="IPR010390">
    <property type="entry name" value="ABC-2_transporter-like"/>
</dbReference>
<dbReference type="PANTHER" id="PTHR36832:SF1">
    <property type="entry name" value="SLR1174 PROTEIN"/>
    <property type="match status" value="1"/>
</dbReference>
<keyword evidence="3" id="KW-1185">Reference proteome</keyword>
<sequence length="260" mass="28128">MIALVKKYLKTIQLCASQAFDGNFLFVFAGYAVRLVRLLVITAVFSSLPDSAPMSKQQMLTYAVVSSAFSEQLCVYTPATTALWEGSIINRFTRPLPVIGDLIAETVGRWVPSLLFYTLPVYLLSPLLGISVTPSSAADGLLFACSLVLGVSLGFCVDFVFSGVAMHLKNGCWAALFIREGITALLSGSLIPFALLPSWAGDVFTALPFAFMAGAPLSIYVGNGDAPRLLLLSLFWNVTLWPLCILFFNKSQEHMVSYGG</sequence>
<feature type="transmembrane region" description="Helical" evidence="1">
    <location>
        <begin position="173"/>
        <end position="197"/>
    </location>
</feature>
<feature type="transmembrane region" description="Helical" evidence="1">
    <location>
        <begin position="140"/>
        <end position="161"/>
    </location>
</feature>
<dbReference type="AlphaFoldDB" id="A0A1G9U424"/>
<dbReference type="STRING" id="258515.SAMN05192585_10169"/>
<evidence type="ECO:0000256" key="1">
    <source>
        <dbReference type="SAM" id="Phobius"/>
    </source>
</evidence>
<gene>
    <name evidence="2" type="ORF">SAMN05192585_10169</name>
</gene>
<evidence type="ECO:0000313" key="2">
    <source>
        <dbReference type="EMBL" id="SDM54697.1"/>
    </source>
</evidence>
<evidence type="ECO:0000313" key="3">
    <source>
        <dbReference type="Proteomes" id="UP000199182"/>
    </source>
</evidence>
<dbReference type="PANTHER" id="PTHR36832">
    <property type="entry name" value="SLR1174 PROTEIN-RELATED"/>
    <property type="match status" value="1"/>
</dbReference>
<reference evidence="2 3" key="1">
    <citation type="submission" date="2016-10" db="EMBL/GenBank/DDBJ databases">
        <authorList>
            <person name="de Groot N.N."/>
        </authorList>
    </citation>
    <scope>NUCLEOTIDE SEQUENCE [LARGE SCALE GENOMIC DNA]</scope>
    <source>
        <strain evidence="2 3">CGMCC 1.5012</strain>
    </source>
</reference>
<keyword evidence="1" id="KW-1133">Transmembrane helix</keyword>
<feature type="transmembrane region" description="Helical" evidence="1">
    <location>
        <begin position="229"/>
        <end position="248"/>
    </location>
</feature>
<dbReference type="OrthoDB" id="8582979at2"/>
<proteinExistence type="predicted"/>
<keyword evidence="1" id="KW-0812">Transmembrane</keyword>
<accession>A0A1G9U424</accession>
<feature type="transmembrane region" description="Helical" evidence="1">
    <location>
        <begin position="114"/>
        <end position="134"/>
    </location>
</feature>
<dbReference type="EMBL" id="FNID01000001">
    <property type="protein sequence ID" value="SDM54697.1"/>
    <property type="molecule type" value="Genomic_DNA"/>
</dbReference>
<name>A0A1G9U424_9FIRM</name>
<dbReference type="Proteomes" id="UP000199182">
    <property type="component" value="Unassembled WGS sequence"/>
</dbReference>
<protein>
    <submittedName>
        <fullName evidence="2">ABC-2 type transport system permease protein</fullName>
    </submittedName>
</protein>
<dbReference type="RefSeq" id="WP_092637334.1">
    <property type="nucleotide sequence ID" value="NZ_FNID01000001.1"/>
</dbReference>
<keyword evidence="1" id="KW-0472">Membrane</keyword>
<feature type="transmembrane region" description="Helical" evidence="1">
    <location>
        <begin position="203"/>
        <end position="222"/>
    </location>
</feature>
<dbReference type="Pfam" id="PF06182">
    <property type="entry name" value="ABC2_membrane_6"/>
    <property type="match status" value="1"/>
</dbReference>
<organism evidence="2 3">
    <name type="scientific">Acetanaerobacterium elongatum</name>
    <dbReference type="NCBI Taxonomy" id="258515"/>
    <lineage>
        <taxon>Bacteria</taxon>
        <taxon>Bacillati</taxon>
        <taxon>Bacillota</taxon>
        <taxon>Clostridia</taxon>
        <taxon>Eubacteriales</taxon>
        <taxon>Oscillospiraceae</taxon>
        <taxon>Acetanaerobacterium</taxon>
    </lineage>
</organism>